<dbReference type="EMBL" id="BGPR01006098">
    <property type="protein sequence ID" value="GBN16052.1"/>
    <property type="molecule type" value="Genomic_DNA"/>
</dbReference>
<organism evidence="1 2">
    <name type="scientific">Araneus ventricosus</name>
    <name type="common">Orbweaver spider</name>
    <name type="synonym">Epeira ventricosa</name>
    <dbReference type="NCBI Taxonomy" id="182803"/>
    <lineage>
        <taxon>Eukaryota</taxon>
        <taxon>Metazoa</taxon>
        <taxon>Ecdysozoa</taxon>
        <taxon>Arthropoda</taxon>
        <taxon>Chelicerata</taxon>
        <taxon>Arachnida</taxon>
        <taxon>Araneae</taxon>
        <taxon>Araneomorphae</taxon>
        <taxon>Entelegynae</taxon>
        <taxon>Araneoidea</taxon>
        <taxon>Araneidae</taxon>
        <taxon>Araneus</taxon>
    </lineage>
</organism>
<accession>A0A4Y2LN57</accession>
<sequence length="138" mass="15657">MSHYLSSNCWLVRREILYLPWLQTFKPAIFNLLICWAQPFHVSVNHIAFLGAGSKGLLARNPVPSKRYSVRMFGERSGSNALPLVWREKGAFSVSSSTSDHDSELRDLSQDIPRAASKRDASMTKLKCILFPMVLIEF</sequence>
<name>A0A4Y2LN57_ARAVE</name>
<dbReference type="Proteomes" id="UP000499080">
    <property type="component" value="Unassembled WGS sequence"/>
</dbReference>
<reference evidence="1 2" key="1">
    <citation type="journal article" date="2019" name="Sci. Rep.">
        <title>Orb-weaving spider Araneus ventricosus genome elucidates the spidroin gene catalogue.</title>
        <authorList>
            <person name="Kono N."/>
            <person name="Nakamura H."/>
            <person name="Ohtoshi R."/>
            <person name="Moran D.A.P."/>
            <person name="Shinohara A."/>
            <person name="Yoshida Y."/>
            <person name="Fujiwara M."/>
            <person name="Mori M."/>
            <person name="Tomita M."/>
            <person name="Arakawa K."/>
        </authorList>
    </citation>
    <scope>NUCLEOTIDE SEQUENCE [LARGE SCALE GENOMIC DNA]</scope>
</reference>
<evidence type="ECO:0000313" key="2">
    <source>
        <dbReference type="Proteomes" id="UP000499080"/>
    </source>
</evidence>
<comment type="caution">
    <text evidence="1">The sequence shown here is derived from an EMBL/GenBank/DDBJ whole genome shotgun (WGS) entry which is preliminary data.</text>
</comment>
<gene>
    <name evidence="1" type="ORF">AVEN_266222_1</name>
</gene>
<evidence type="ECO:0000313" key="1">
    <source>
        <dbReference type="EMBL" id="GBN16052.1"/>
    </source>
</evidence>
<dbReference type="AlphaFoldDB" id="A0A4Y2LN57"/>
<proteinExistence type="predicted"/>
<keyword evidence="2" id="KW-1185">Reference proteome</keyword>
<protein>
    <submittedName>
        <fullName evidence="1">Uncharacterized protein</fullName>
    </submittedName>
</protein>